<dbReference type="InterPro" id="IPR051612">
    <property type="entry name" value="Teichoic_Acid_Biosynth"/>
</dbReference>
<protein>
    <submittedName>
        <fullName evidence="1">CDP-glycerol glycerophosphotransferase family protein</fullName>
    </submittedName>
</protein>
<sequence>MKFILFCQNNYSFGILEPIKKVLVDKGYDYIWYVADKILSDFPYKKDKHTNKIYDLEVYKSDVIFIPGNQVPHYLRGLKTQIFHGLAGEKKGHFRIRHYFDLYLTQGPYFTNTFNSLKTKYKNFDVIETGWPKLDIYGRDKTIYNNEKNNLIKKHTSKYVLLYAPTFSPKLTSAPFLIEQIKKLADNNSNYLIFLKFHPLMDKQWLKNYQELANTTPNVIFQTEKNIVKFLLMADILISDTSSVIYEFLLLDKPAITFNNISKEIHWENSSEYDELEKLVQINLIKDPYAKSRSYICQQFHPYNDGNSALRMVEATENYIKTNGVPSKRKLSFLRRFKIYSIFGKQNKY</sequence>
<name>A0AAU7BV07_9FLAO</name>
<dbReference type="Gene3D" id="3.40.50.12580">
    <property type="match status" value="1"/>
</dbReference>
<dbReference type="InterPro" id="IPR043148">
    <property type="entry name" value="TagF_C"/>
</dbReference>
<dbReference type="AlphaFoldDB" id="A0AAU7BV07"/>
<dbReference type="SUPFAM" id="SSF53756">
    <property type="entry name" value="UDP-Glycosyltransferase/glycogen phosphorylase"/>
    <property type="match status" value="1"/>
</dbReference>
<dbReference type="Pfam" id="PF04464">
    <property type="entry name" value="Glyphos_transf"/>
    <property type="match status" value="1"/>
</dbReference>
<dbReference type="InterPro" id="IPR007554">
    <property type="entry name" value="Glycerophosphate_synth"/>
</dbReference>
<reference evidence="1" key="1">
    <citation type="submission" date="2024-05" db="EMBL/GenBank/DDBJ databases">
        <title>Pontimicrobium maritimus sp. nov., isolated form sea water.</title>
        <authorList>
            <person name="Muhammad N."/>
            <person name="Vuong T.Q."/>
            <person name="Han H.L."/>
            <person name="Kim S.-G."/>
        </authorList>
    </citation>
    <scope>NUCLEOTIDE SEQUENCE</scope>
    <source>
        <strain evidence="1">SW4</strain>
    </source>
</reference>
<proteinExistence type="predicted"/>
<dbReference type="GO" id="GO:0047355">
    <property type="term" value="F:CDP-glycerol glycerophosphotransferase activity"/>
    <property type="evidence" value="ECO:0007669"/>
    <property type="project" value="InterPro"/>
</dbReference>
<organism evidence="1">
    <name type="scientific">Pontimicrobium sp. SW4</name>
    <dbReference type="NCBI Taxonomy" id="3153519"/>
    <lineage>
        <taxon>Bacteria</taxon>
        <taxon>Pseudomonadati</taxon>
        <taxon>Bacteroidota</taxon>
        <taxon>Flavobacteriia</taxon>
        <taxon>Flavobacteriales</taxon>
        <taxon>Flavobacteriaceae</taxon>
        <taxon>Pontimicrobium</taxon>
    </lineage>
</organism>
<evidence type="ECO:0000313" key="1">
    <source>
        <dbReference type="EMBL" id="XBG61973.1"/>
    </source>
</evidence>
<dbReference type="EMBL" id="CP157199">
    <property type="protein sequence ID" value="XBG61973.1"/>
    <property type="molecule type" value="Genomic_DNA"/>
</dbReference>
<dbReference type="RefSeq" id="WP_347924868.1">
    <property type="nucleotide sequence ID" value="NZ_CP157199.1"/>
</dbReference>
<accession>A0AAU7BV07</accession>
<dbReference type="PANTHER" id="PTHR37316:SF3">
    <property type="entry name" value="TEICHOIC ACID GLYCEROL-PHOSPHATE TRANSFERASE"/>
    <property type="match status" value="1"/>
</dbReference>
<gene>
    <name evidence="1" type="ORF">ABGB03_03505</name>
</gene>
<dbReference type="PANTHER" id="PTHR37316">
    <property type="entry name" value="TEICHOIC ACID GLYCEROL-PHOSPHATE PRIMASE"/>
    <property type="match status" value="1"/>
</dbReference>
<dbReference type="GO" id="GO:0016020">
    <property type="term" value="C:membrane"/>
    <property type="evidence" value="ECO:0007669"/>
    <property type="project" value="InterPro"/>
</dbReference>